<organism evidence="1 2">
    <name type="scientific">Babesia caballi</name>
    <dbReference type="NCBI Taxonomy" id="5871"/>
    <lineage>
        <taxon>Eukaryota</taxon>
        <taxon>Sar</taxon>
        <taxon>Alveolata</taxon>
        <taxon>Apicomplexa</taxon>
        <taxon>Aconoidasida</taxon>
        <taxon>Piroplasmida</taxon>
        <taxon>Babesiidae</taxon>
        <taxon>Babesia</taxon>
    </lineage>
</organism>
<dbReference type="RefSeq" id="XP_067718042.1">
    <property type="nucleotide sequence ID" value="XM_067861941.1"/>
</dbReference>
<reference evidence="1 2" key="1">
    <citation type="submission" date="2021-06" db="EMBL/GenBank/DDBJ databases">
        <title>Genome sequence of Babesia caballi.</title>
        <authorList>
            <person name="Yamagishi J."/>
            <person name="Kidaka T."/>
            <person name="Ochi A."/>
        </authorList>
    </citation>
    <scope>NUCLEOTIDE SEQUENCE [LARGE SCALE GENOMIC DNA]</scope>
    <source>
        <strain evidence="1">USDA-D6B2</strain>
    </source>
</reference>
<evidence type="ECO:0000313" key="2">
    <source>
        <dbReference type="Proteomes" id="UP001497744"/>
    </source>
</evidence>
<accession>A0AAV4M1W6</accession>
<comment type="caution">
    <text evidence="1">The sequence shown here is derived from an EMBL/GenBank/DDBJ whole genome shotgun (WGS) entry which is preliminary data.</text>
</comment>
<sequence>MAAVELGTGLGVETSPALQAADGLHLQNPGEAEDRQEDPAAVAAAQGLRAQLDANHQQAREDVLALLEGVGRDEATQPVVQPHVAVEAVLRQRQAVDHHRAVLQQGAAAQLLRRDGEQLDQADNGLEHPARIHRELGEALNLLAQAQDGDVAGVEQDRGKRGDDLLVREHGEVVQNATSALDAVVNHLLVVYRRDEGVVVLVV</sequence>
<protein>
    <submittedName>
        <fullName evidence="1">Uncharacterized protein</fullName>
    </submittedName>
</protein>
<dbReference type="GeneID" id="94197454"/>
<dbReference type="EMBL" id="BPLF01000006">
    <property type="protein sequence ID" value="GIX65973.1"/>
    <property type="molecule type" value="Genomic_DNA"/>
</dbReference>
<name>A0AAV4M1W6_BABCB</name>
<proteinExistence type="predicted"/>
<dbReference type="Proteomes" id="UP001497744">
    <property type="component" value="Unassembled WGS sequence"/>
</dbReference>
<evidence type="ECO:0000313" key="1">
    <source>
        <dbReference type="EMBL" id="GIX65973.1"/>
    </source>
</evidence>
<keyword evidence="2" id="KW-1185">Reference proteome</keyword>
<dbReference type="AlphaFoldDB" id="A0AAV4M1W6"/>
<gene>
    <name evidence="1" type="ORF">BcabD6B2_54090</name>
</gene>